<dbReference type="AlphaFoldDB" id="A0A2C9EMN6"/>
<name>A0A2C9EMN6_PSEPH</name>
<dbReference type="KEGG" id="pprc:PFLCHA0_c31370"/>
<evidence type="ECO:0000313" key="2">
    <source>
        <dbReference type="EMBL" id="AGL84907.1"/>
    </source>
</evidence>
<evidence type="ECO:0000313" key="3">
    <source>
        <dbReference type="Proteomes" id="UP000013940"/>
    </source>
</evidence>
<dbReference type="InterPro" id="IPR022742">
    <property type="entry name" value="Hydrolase_4"/>
</dbReference>
<accession>A0A2C9EMN6</accession>
<dbReference type="GeneID" id="57476129"/>
<dbReference type="HOGENOM" id="CLU_100967_0_0_6"/>
<dbReference type="Pfam" id="PF12146">
    <property type="entry name" value="Hydrolase_4"/>
    <property type="match status" value="1"/>
</dbReference>
<evidence type="ECO:0000259" key="1">
    <source>
        <dbReference type="Pfam" id="PF12146"/>
    </source>
</evidence>
<dbReference type="Gene3D" id="3.40.50.1820">
    <property type="entry name" value="alpha/beta hydrolase"/>
    <property type="match status" value="1"/>
</dbReference>
<organism evidence="2 3">
    <name type="scientific">Pseudomonas protegens (strain DSM 19095 / LMG 27888 / CFBP 6595 / CHA0)</name>
    <dbReference type="NCBI Taxonomy" id="1124983"/>
    <lineage>
        <taxon>Bacteria</taxon>
        <taxon>Pseudomonadati</taxon>
        <taxon>Pseudomonadota</taxon>
        <taxon>Gammaproteobacteria</taxon>
        <taxon>Pseudomonadales</taxon>
        <taxon>Pseudomonadaceae</taxon>
        <taxon>Pseudomonas</taxon>
    </lineage>
</organism>
<feature type="domain" description="Serine aminopeptidase S33" evidence="1">
    <location>
        <begin position="52"/>
        <end position="208"/>
    </location>
</feature>
<gene>
    <name evidence="2" type="ORF">PFLCHA0_c31370</name>
</gene>
<dbReference type="InterPro" id="IPR029058">
    <property type="entry name" value="AB_hydrolase_fold"/>
</dbReference>
<sequence length="244" mass="26332">MIDPNLPPTLVLLPGMDGTGTLFEPLLQALDQHWPVQVLHYPGDQPLGYPALVERVMAQLPANRRFILLGESFSGPVAVSVAARNPEGLMGLVLCSSFVRNPRPRLAPLQPLLKVLPVQRLPFWPMDALLLGGFSTPALRQALAAAIAQVAPQVLQARLQAVIAVDVRQALAASRVPLLYLRARQDRLVPPSASALVRQLRSDARLVEIEAPHCLLQAAPAAATAQLQHFLNDLLEAAAMPVRG</sequence>
<protein>
    <submittedName>
        <fullName evidence="2">Putative BioH protein</fullName>
    </submittedName>
</protein>
<dbReference type="PANTHER" id="PTHR22753">
    <property type="entry name" value="TRANSMEMBRANE PROTEIN 68"/>
    <property type="match status" value="1"/>
</dbReference>
<dbReference type="eggNOG" id="COG2267">
    <property type="taxonomic scope" value="Bacteria"/>
</dbReference>
<dbReference type="SUPFAM" id="SSF53474">
    <property type="entry name" value="alpha/beta-Hydrolases"/>
    <property type="match status" value="1"/>
</dbReference>
<proteinExistence type="predicted"/>
<reference evidence="3" key="1">
    <citation type="journal article" date="2014" name="Genome Announc.">
        <title>Full-genome sequence of the plant growth-promoting bacterium Pseudomonas protegens CHA0.</title>
        <authorList>
            <person name="Jousset A."/>
            <person name="Schuldes J."/>
            <person name="Keel C."/>
            <person name="Maurhofer M."/>
            <person name="Daniel R."/>
            <person name="Scheu S."/>
            <person name="Thuermer A."/>
        </authorList>
    </citation>
    <scope>NUCLEOTIDE SEQUENCE [LARGE SCALE GENOMIC DNA]</scope>
    <source>
        <strain evidence="3">DSM 19095 / LMG 27888 / CFBP 6595 / CHA0</strain>
    </source>
</reference>
<dbReference type="RefSeq" id="WP_015635686.1">
    <property type="nucleotide sequence ID" value="NC_021237.1"/>
</dbReference>
<dbReference type="PANTHER" id="PTHR22753:SF14">
    <property type="entry name" value="MONOACYLGLYCEROL_DIACYLGLYCEROL O-ACYLTRANSFERASE"/>
    <property type="match status" value="1"/>
</dbReference>
<dbReference type="GO" id="GO:0016020">
    <property type="term" value="C:membrane"/>
    <property type="evidence" value="ECO:0007669"/>
    <property type="project" value="TreeGrafter"/>
</dbReference>
<dbReference type="EMBL" id="CP003190">
    <property type="protein sequence ID" value="AGL84907.1"/>
    <property type="molecule type" value="Genomic_DNA"/>
</dbReference>
<dbReference type="Proteomes" id="UP000013940">
    <property type="component" value="Chromosome"/>
</dbReference>